<keyword evidence="2" id="KW-1133">Transmembrane helix</keyword>
<evidence type="ECO:0000313" key="4">
    <source>
        <dbReference type="Proteomes" id="UP000183585"/>
    </source>
</evidence>
<feature type="transmembrane region" description="Helical" evidence="2">
    <location>
        <begin position="283"/>
        <end position="303"/>
    </location>
</feature>
<reference evidence="4" key="1">
    <citation type="submission" date="2016-06" db="EMBL/GenBank/DDBJ databases">
        <authorList>
            <person name="Varghese N."/>
            <person name="Submissions Spin"/>
        </authorList>
    </citation>
    <scope>NUCLEOTIDE SEQUENCE [LARGE SCALE GENOMIC DNA]</scope>
    <source>
        <strain evidence="4">DSM 43168</strain>
    </source>
</reference>
<dbReference type="EMBL" id="FMCT01000007">
    <property type="protein sequence ID" value="SCF29133.1"/>
    <property type="molecule type" value="Genomic_DNA"/>
</dbReference>
<proteinExistence type="predicted"/>
<dbReference type="Proteomes" id="UP000183585">
    <property type="component" value="Unassembled WGS sequence"/>
</dbReference>
<feature type="compositionally biased region" description="Low complexity" evidence="1">
    <location>
        <begin position="133"/>
        <end position="160"/>
    </location>
</feature>
<feature type="transmembrane region" description="Helical" evidence="2">
    <location>
        <begin position="347"/>
        <end position="371"/>
    </location>
</feature>
<feature type="transmembrane region" description="Helical" evidence="2">
    <location>
        <begin position="234"/>
        <end position="252"/>
    </location>
</feature>
<feature type="compositionally biased region" description="Low complexity" evidence="1">
    <location>
        <begin position="429"/>
        <end position="438"/>
    </location>
</feature>
<dbReference type="RefSeq" id="WP_074475684.1">
    <property type="nucleotide sequence ID" value="NZ_FMCT01000007.1"/>
</dbReference>
<sequence>MARRGWGGSIATAIGVAAGAGAAQLGFGYGLGIINWSASGVGAGEAAWVASLAWATWISATSTIAGAVCAQRLRRPVARGGDPAATGPTDAAPTDAPADAAPTDDPTTTDPTATDVPTTDVPTDDAPTDDPTIDAGHAADPEPAAPGPDVVDAADRAAGPEPTEPPRPAGAVALALAAAVGALVTVLLVAVPARMAEVPGVAAPQATAAGYAGVGLFLGLLVAVWALRSPAAAANVIATVGWLWLLAVVAVVDGVLAGRGLTTAQLGIWQLSADRPGFWIRDWFYWPGAALALGSALLIGALAARRAARSAEQRLGAAASGGAGPILVALAYLLVVPGLGTLGREQVSAHLVAPYAVVLGLAGSVLTAALAQRSANRRSARRDRGGPVDGPARPTAGGRGSAGPAVLPRQRSGAAGEPTATPAPGPAGPAGAEADQPA</sequence>
<feature type="transmembrane region" description="Helical" evidence="2">
    <location>
        <begin position="171"/>
        <end position="196"/>
    </location>
</feature>
<keyword evidence="2" id="KW-0472">Membrane</keyword>
<feature type="transmembrane region" description="Helical" evidence="2">
    <location>
        <begin position="46"/>
        <end position="70"/>
    </location>
</feature>
<evidence type="ECO:0000256" key="1">
    <source>
        <dbReference type="SAM" id="MobiDB-lite"/>
    </source>
</evidence>
<accession>A0A1C4Z822</accession>
<feature type="transmembrane region" description="Helical" evidence="2">
    <location>
        <begin position="315"/>
        <end position="335"/>
    </location>
</feature>
<protein>
    <submittedName>
        <fullName evidence="3">Uncharacterized protein</fullName>
    </submittedName>
</protein>
<organism evidence="3 4">
    <name type="scientific">Micromonospora carbonacea</name>
    <dbReference type="NCBI Taxonomy" id="47853"/>
    <lineage>
        <taxon>Bacteria</taxon>
        <taxon>Bacillati</taxon>
        <taxon>Actinomycetota</taxon>
        <taxon>Actinomycetes</taxon>
        <taxon>Micromonosporales</taxon>
        <taxon>Micromonosporaceae</taxon>
        <taxon>Micromonospora</taxon>
    </lineage>
</organism>
<feature type="region of interest" description="Disordered" evidence="1">
    <location>
        <begin position="78"/>
        <end position="167"/>
    </location>
</feature>
<gene>
    <name evidence="3" type="ORF">GA0070563_107357</name>
</gene>
<feature type="transmembrane region" description="Helical" evidence="2">
    <location>
        <begin position="208"/>
        <end position="227"/>
    </location>
</feature>
<keyword evidence="4" id="KW-1185">Reference proteome</keyword>
<evidence type="ECO:0000256" key="2">
    <source>
        <dbReference type="SAM" id="Phobius"/>
    </source>
</evidence>
<feature type="compositionally biased region" description="Low complexity" evidence="1">
    <location>
        <begin position="82"/>
        <end position="121"/>
    </location>
</feature>
<feature type="compositionally biased region" description="Acidic residues" evidence="1">
    <location>
        <begin position="122"/>
        <end position="132"/>
    </location>
</feature>
<feature type="region of interest" description="Disordered" evidence="1">
    <location>
        <begin position="373"/>
        <end position="438"/>
    </location>
</feature>
<dbReference type="AlphaFoldDB" id="A0A1C4Z822"/>
<keyword evidence="2" id="KW-0812">Transmembrane</keyword>
<evidence type="ECO:0000313" key="3">
    <source>
        <dbReference type="EMBL" id="SCF29133.1"/>
    </source>
</evidence>
<name>A0A1C4Z822_9ACTN</name>